<sequence>MSDDFAIVDYTDVEAEPFTESAVEHRKLTDHLGATEMRINAVELAPSEVLDPHAHKRQEEIYVAVTEGQVDIEDEIHDVPEGGVVRLGPDPIRGLCNHTDDTHVWVLFGAPPVGTVEDFGEYVMPDE</sequence>
<dbReference type="InterPro" id="IPR011051">
    <property type="entry name" value="RmlC_Cupin_sf"/>
</dbReference>
<dbReference type="OrthoDB" id="82049at2157"/>
<dbReference type="AlphaFoldDB" id="M0MQI4"/>
<dbReference type="PATRIC" id="fig|1227455.4.peg.90"/>
<reference evidence="1 2" key="1">
    <citation type="journal article" date="2014" name="PLoS Genet.">
        <title>Phylogenetically driven sequencing of extremely halophilic archaea reveals strategies for static and dynamic osmo-response.</title>
        <authorList>
            <person name="Becker E.A."/>
            <person name="Seitzer P.M."/>
            <person name="Tritt A."/>
            <person name="Larsen D."/>
            <person name="Krusor M."/>
            <person name="Yao A.I."/>
            <person name="Wu D."/>
            <person name="Madern D."/>
            <person name="Eisen J.A."/>
            <person name="Darling A.E."/>
            <person name="Facciotti M.T."/>
        </authorList>
    </citation>
    <scope>NUCLEOTIDE SEQUENCE [LARGE SCALE GENOMIC DNA]</scope>
    <source>
        <strain evidence="1 2">DSM 5350</strain>
    </source>
</reference>
<dbReference type="Proteomes" id="UP000011669">
    <property type="component" value="Unassembled WGS sequence"/>
</dbReference>
<keyword evidence="2" id="KW-1185">Reference proteome</keyword>
<dbReference type="Gene3D" id="2.60.120.10">
    <property type="entry name" value="Jelly Rolls"/>
    <property type="match status" value="1"/>
</dbReference>
<dbReference type="RefSeq" id="WP_006075884.1">
    <property type="nucleotide sequence ID" value="NZ_AOMD01000002.1"/>
</dbReference>
<accession>M0MQI4</accession>
<name>M0MQI4_9EURY</name>
<evidence type="ECO:0000313" key="1">
    <source>
        <dbReference type="EMBL" id="EMA47896.1"/>
    </source>
</evidence>
<dbReference type="InParanoid" id="M0MQI4"/>
<dbReference type="InterPro" id="IPR014710">
    <property type="entry name" value="RmlC-like_jellyroll"/>
</dbReference>
<comment type="caution">
    <text evidence="1">The sequence shown here is derived from an EMBL/GenBank/DDBJ whole genome shotgun (WGS) entry which is preliminary data.</text>
</comment>
<evidence type="ECO:0008006" key="3">
    <source>
        <dbReference type="Google" id="ProtNLM"/>
    </source>
</evidence>
<dbReference type="EMBL" id="AOMD01000002">
    <property type="protein sequence ID" value="EMA47896.1"/>
    <property type="molecule type" value="Genomic_DNA"/>
</dbReference>
<gene>
    <name evidence="1" type="ORF">C449_00450</name>
</gene>
<proteinExistence type="predicted"/>
<dbReference type="SUPFAM" id="SSF51182">
    <property type="entry name" value="RmlC-like cupins"/>
    <property type="match status" value="1"/>
</dbReference>
<dbReference type="STRING" id="1227455.C449_00450"/>
<protein>
    <recommendedName>
        <fullName evidence="3">Cupin</fullName>
    </recommendedName>
</protein>
<evidence type="ECO:0000313" key="2">
    <source>
        <dbReference type="Proteomes" id="UP000011669"/>
    </source>
</evidence>
<organism evidence="1 2">
    <name type="scientific">Halococcus saccharolyticus DSM 5350</name>
    <dbReference type="NCBI Taxonomy" id="1227455"/>
    <lineage>
        <taxon>Archaea</taxon>
        <taxon>Methanobacteriati</taxon>
        <taxon>Methanobacteriota</taxon>
        <taxon>Stenosarchaea group</taxon>
        <taxon>Halobacteria</taxon>
        <taxon>Halobacteriales</taxon>
        <taxon>Halococcaceae</taxon>
        <taxon>Halococcus</taxon>
    </lineage>
</organism>